<dbReference type="InterPro" id="IPR016181">
    <property type="entry name" value="Acyl_CoA_acyltransferase"/>
</dbReference>
<dbReference type="Proteomes" id="UP001238496">
    <property type="component" value="Unassembled WGS sequence"/>
</dbReference>
<dbReference type="PROSITE" id="PS51186">
    <property type="entry name" value="GNAT"/>
    <property type="match status" value="1"/>
</dbReference>
<gene>
    <name evidence="2" type="ORF">J2045_003474</name>
</gene>
<dbReference type="Pfam" id="PF13508">
    <property type="entry name" value="Acetyltransf_7"/>
    <property type="match status" value="1"/>
</dbReference>
<dbReference type="PANTHER" id="PTHR47237">
    <property type="entry name" value="SLL0310 PROTEIN"/>
    <property type="match status" value="1"/>
</dbReference>
<name>A0ABU0GAP5_9HYPH</name>
<proteinExistence type="predicted"/>
<evidence type="ECO:0000313" key="2">
    <source>
        <dbReference type="EMBL" id="MDQ0422426.1"/>
    </source>
</evidence>
<dbReference type="RefSeq" id="WP_307374953.1">
    <property type="nucleotide sequence ID" value="NZ_JAUSUW010000010.1"/>
</dbReference>
<dbReference type="Pfam" id="PF18014">
    <property type="entry name" value="Acetyltransf_18"/>
    <property type="match status" value="1"/>
</dbReference>
<dbReference type="InterPro" id="IPR052729">
    <property type="entry name" value="Acyl/Acetyltrans_Enzymes"/>
</dbReference>
<accession>A0ABU0GAP5</accession>
<keyword evidence="3" id="KW-1185">Reference proteome</keyword>
<dbReference type="EMBL" id="JAUSUW010000010">
    <property type="protein sequence ID" value="MDQ0422426.1"/>
    <property type="molecule type" value="Genomic_DNA"/>
</dbReference>
<evidence type="ECO:0000259" key="1">
    <source>
        <dbReference type="PROSITE" id="PS51186"/>
    </source>
</evidence>
<feature type="domain" description="N-acetyltransferase" evidence="1">
    <location>
        <begin position="7"/>
        <end position="139"/>
    </location>
</feature>
<reference evidence="2 3" key="1">
    <citation type="submission" date="2023-07" db="EMBL/GenBank/DDBJ databases">
        <title>Genomic Encyclopedia of Type Strains, Phase IV (KMG-IV): sequencing the most valuable type-strain genomes for metagenomic binning, comparative biology and taxonomic classification.</title>
        <authorList>
            <person name="Goeker M."/>
        </authorList>
    </citation>
    <scope>NUCLEOTIDE SEQUENCE [LARGE SCALE GENOMIC DNA]</scope>
    <source>
        <strain evidence="2 3">DSM 1111</strain>
    </source>
</reference>
<dbReference type="PANTHER" id="PTHR47237:SF2">
    <property type="entry name" value="BLL4206 PROTEIN"/>
    <property type="match status" value="1"/>
</dbReference>
<dbReference type="Gene3D" id="3.40.630.90">
    <property type="match status" value="1"/>
</dbReference>
<dbReference type="SUPFAM" id="SSF55729">
    <property type="entry name" value="Acyl-CoA N-acyltransferases (Nat)"/>
    <property type="match status" value="1"/>
</dbReference>
<dbReference type="InterPro" id="IPR041496">
    <property type="entry name" value="YitH/HolE_GNAT"/>
</dbReference>
<organism evidence="2 3">
    <name type="scientific">Peteryoungia aggregata LMG 23059</name>
    <dbReference type="NCBI Taxonomy" id="1368425"/>
    <lineage>
        <taxon>Bacteria</taxon>
        <taxon>Pseudomonadati</taxon>
        <taxon>Pseudomonadota</taxon>
        <taxon>Alphaproteobacteria</taxon>
        <taxon>Hyphomicrobiales</taxon>
        <taxon>Rhizobiaceae</taxon>
        <taxon>Peteryoungia</taxon>
    </lineage>
</organism>
<evidence type="ECO:0000313" key="3">
    <source>
        <dbReference type="Proteomes" id="UP001238496"/>
    </source>
</evidence>
<dbReference type="Gene3D" id="3.40.630.30">
    <property type="match status" value="1"/>
</dbReference>
<dbReference type="InterPro" id="IPR000182">
    <property type="entry name" value="GNAT_dom"/>
</dbReference>
<sequence>MLTDDTFTIQPMEPRHLAGALRLSQAEKWPHRAEDWSLFLSLSKGVVAIENGEVVATALATPFGDTATINMIIVDGRMRGRGLGRKMMTSVMSLLHPREWRLVATLEGLPLYEKLGFRAVGEILQHQGMAQAPEHVPAPAANAVDGLHLASASDASVLAQLDKAATGMDRTVLISELLRLGTILAIRENGQITAYAALRPFGRGEVAGPVIARDADQARLLLSYMLTECEGRFLRVDTGAETGLAPFLAEHGLAHAGGGIAMRLGATADASVPVHTFALAAQALG</sequence>
<comment type="caution">
    <text evidence="2">The sequence shown here is derived from an EMBL/GenBank/DDBJ whole genome shotgun (WGS) entry which is preliminary data.</text>
</comment>
<protein>
    <submittedName>
        <fullName evidence="2">N-acetyltransferase YhbS</fullName>
    </submittedName>
</protein>